<dbReference type="InterPro" id="IPR023214">
    <property type="entry name" value="HAD_sf"/>
</dbReference>
<comment type="function">
    <text evidence="1">Catalyzes the dephosphorylation of 2-6 carbon acid sugars in vitro.</text>
</comment>
<dbReference type="Pfam" id="PF13344">
    <property type="entry name" value="Hydrolase_6"/>
    <property type="match status" value="1"/>
</dbReference>
<feature type="binding site" evidence="4">
    <location>
        <position position="24"/>
    </location>
    <ligand>
        <name>Mg(2+)</name>
        <dbReference type="ChEBI" id="CHEBI:18420"/>
    </ligand>
</feature>
<dbReference type="NCBIfam" id="TIGR01460">
    <property type="entry name" value="HAD-SF-IIA"/>
    <property type="match status" value="1"/>
</dbReference>
<name>A0A9D2TRP5_9FIRM</name>
<dbReference type="EC" id="3.1.3.-" evidence="1"/>
<feature type="binding site" evidence="3">
    <location>
        <position position="196"/>
    </location>
    <ligand>
        <name>substrate</name>
    </ligand>
</feature>
<evidence type="ECO:0000313" key="6">
    <source>
        <dbReference type="Proteomes" id="UP000823922"/>
    </source>
</evidence>
<evidence type="ECO:0000256" key="4">
    <source>
        <dbReference type="PIRSR" id="PIRSR000915-3"/>
    </source>
</evidence>
<dbReference type="GO" id="GO:0046872">
    <property type="term" value="F:metal ion binding"/>
    <property type="evidence" value="ECO:0007669"/>
    <property type="project" value="UniProtKB-KW"/>
</dbReference>
<dbReference type="GO" id="GO:0005737">
    <property type="term" value="C:cytoplasm"/>
    <property type="evidence" value="ECO:0007669"/>
    <property type="project" value="TreeGrafter"/>
</dbReference>
<evidence type="ECO:0000256" key="1">
    <source>
        <dbReference type="PIRNR" id="PIRNR000915"/>
    </source>
</evidence>
<dbReference type="AlphaFoldDB" id="A0A9D2TRP5"/>
<sequence length="280" mass="31115">MITDLTGKAADALKKKKLWLLDMDGTIYNENQIFEGTLDFLNQIRQNEGRYIFITNNSSKSVADYVKKVNDMNIPAGYEDFYTSSQATAMYIKEHYPGQTVYCMGTRSLIQELRESGLRVVTVPDDTATVVLIGFDTENTSEKIRNTCIMLGKDVAYLATNPDLVCPVSFGFIPDCGSMSIMLKNATGKEPFFIGKPQPIMVDCVLKMLKNTGISREDAVIVGDRLYTDIATGANAGVDTICVLSGEASMKDIQEWDGEPTWIFQDVKEIFQKLQTEPSA</sequence>
<dbReference type="SFLD" id="SFLDS00003">
    <property type="entry name" value="Haloacid_Dehalogenase"/>
    <property type="match status" value="1"/>
</dbReference>
<dbReference type="Pfam" id="PF13242">
    <property type="entry name" value="Hydrolase_like"/>
    <property type="match status" value="1"/>
</dbReference>
<gene>
    <name evidence="5" type="ORF">H9926_09370</name>
</gene>
<dbReference type="PIRSF" id="PIRSF000915">
    <property type="entry name" value="PGP-type_phosphatase"/>
    <property type="match status" value="1"/>
</dbReference>
<dbReference type="PANTHER" id="PTHR19288">
    <property type="entry name" value="4-NITROPHENYLPHOSPHATASE-RELATED"/>
    <property type="match status" value="1"/>
</dbReference>
<comment type="caution">
    <text evidence="5">The sequence shown here is derived from an EMBL/GenBank/DDBJ whole genome shotgun (WGS) entry which is preliminary data.</text>
</comment>
<evidence type="ECO:0000313" key="5">
    <source>
        <dbReference type="EMBL" id="HJC88212.1"/>
    </source>
</evidence>
<dbReference type="SUPFAM" id="SSF56784">
    <property type="entry name" value="HAD-like"/>
    <property type="match status" value="1"/>
</dbReference>
<feature type="binding site" evidence="4">
    <location>
        <position position="22"/>
    </location>
    <ligand>
        <name>Mg(2+)</name>
        <dbReference type="ChEBI" id="CHEBI:18420"/>
    </ligand>
</feature>
<dbReference type="SFLD" id="SFLDG01129">
    <property type="entry name" value="C1.5:_HAD__Beta-PGM__Phosphata"/>
    <property type="match status" value="1"/>
</dbReference>
<feature type="active site" description="Nucleophile" evidence="2">
    <location>
        <position position="22"/>
    </location>
</feature>
<organism evidence="5 6">
    <name type="scientific">Candidatus Eisenbergiella intestinigallinarum</name>
    <dbReference type="NCBI Taxonomy" id="2838549"/>
    <lineage>
        <taxon>Bacteria</taxon>
        <taxon>Bacillati</taxon>
        <taxon>Bacillota</taxon>
        <taxon>Clostridia</taxon>
        <taxon>Lachnospirales</taxon>
        <taxon>Lachnospiraceae</taxon>
        <taxon>Eisenbergiella</taxon>
    </lineage>
</organism>
<dbReference type="Gene3D" id="3.40.50.1000">
    <property type="entry name" value="HAD superfamily/HAD-like"/>
    <property type="match status" value="2"/>
</dbReference>
<dbReference type="EMBL" id="DWVS01000235">
    <property type="protein sequence ID" value="HJC88212.1"/>
    <property type="molecule type" value="Genomic_DNA"/>
</dbReference>
<dbReference type="PANTHER" id="PTHR19288:SF46">
    <property type="entry name" value="HALOACID DEHALOGENASE-LIKE HYDROLASE DOMAIN-CONTAINING PROTEIN 2"/>
    <property type="match status" value="1"/>
</dbReference>
<keyword evidence="1 4" id="KW-0460">Magnesium</keyword>
<feature type="binding site" evidence="4">
    <location>
        <position position="224"/>
    </location>
    <ligand>
        <name>Mg(2+)</name>
        <dbReference type="ChEBI" id="CHEBI:18420"/>
    </ligand>
</feature>
<dbReference type="Proteomes" id="UP000823922">
    <property type="component" value="Unassembled WGS sequence"/>
</dbReference>
<evidence type="ECO:0000256" key="3">
    <source>
        <dbReference type="PIRSR" id="PIRSR000915-2"/>
    </source>
</evidence>
<comment type="cofactor">
    <cofactor evidence="4">
        <name>Mg(2+)</name>
        <dbReference type="ChEBI" id="CHEBI:18420"/>
    </cofactor>
    <text evidence="4">Divalent metal ions. Mg(2+) is the most effective.</text>
</comment>
<reference evidence="5" key="2">
    <citation type="submission" date="2021-04" db="EMBL/GenBank/DDBJ databases">
        <authorList>
            <person name="Gilroy R."/>
        </authorList>
    </citation>
    <scope>NUCLEOTIDE SEQUENCE</scope>
    <source>
        <strain evidence="5">ChiBcec1-1630</strain>
    </source>
</reference>
<accession>A0A9D2TRP5</accession>
<dbReference type="GO" id="GO:0016791">
    <property type="term" value="F:phosphatase activity"/>
    <property type="evidence" value="ECO:0007669"/>
    <property type="project" value="TreeGrafter"/>
</dbReference>
<dbReference type="InterPro" id="IPR036412">
    <property type="entry name" value="HAD-like_sf"/>
</dbReference>
<evidence type="ECO:0000256" key="2">
    <source>
        <dbReference type="PIRSR" id="PIRSR000915-1"/>
    </source>
</evidence>
<comment type="similarity">
    <text evidence="1">Belongs to the HAD-like hydrolase superfamily. NagD family.</text>
</comment>
<protein>
    <recommendedName>
        <fullName evidence="1">Acid sugar phosphatase</fullName>
        <ecNumber evidence="1">3.1.3.-</ecNumber>
    </recommendedName>
</protein>
<proteinExistence type="inferred from homology"/>
<keyword evidence="1 4" id="KW-0479">Metal-binding</keyword>
<reference evidence="5" key="1">
    <citation type="journal article" date="2021" name="PeerJ">
        <title>Extensive microbial diversity within the chicken gut microbiome revealed by metagenomics and culture.</title>
        <authorList>
            <person name="Gilroy R."/>
            <person name="Ravi A."/>
            <person name="Getino M."/>
            <person name="Pursley I."/>
            <person name="Horton D.L."/>
            <person name="Alikhan N.F."/>
            <person name="Baker D."/>
            <person name="Gharbi K."/>
            <person name="Hall N."/>
            <person name="Watson M."/>
            <person name="Adriaenssens E.M."/>
            <person name="Foster-Nyarko E."/>
            <person name="Jarju S."/>
            <person name="Secka A."/>
            <person name="Antonio M."/>
            <person name="Oren A."/>
            <person name="Chaudhuri R.R."/>
            <person name="La Ragione R."/>
            <person name="Hildebrand F."/>
            <person name="Pallen M.J."/>
        </authorList>
    </citation>
    <scope>NUCLEOTIDE SEQUENCE</scope>
    <source>
        <strain evidence="5">ChiBcec1-1630</strain>
    </source>
</reference>
<feature type="active site" description="Proton donor" evidence="2">
    <location>
        <position position="24"/>
    </location>
</feature>
<dbReference type="InterPro" id="IPR006357">
    <property type="entry name" value="HAD-SF_hydro_IIA"/>
</dbReference>
<keyword evidence="5" id="KW-0378">Hydrolase</keyword>